<proteinExistence type="inferred from homology"/>
<dbReference type="EMBL" id="JACIDC010000001">
    <property type="protein sequence ID" value="MBB4038888.1"/>
    <property type="molecule type" value="Genomic_DNA"/>
</dbReference>
<evidence type="ECO:0000256" key="6">
    <source>
        <dbReference type="ARBA" id="ARBA00025321"/>
    </source>
</evidence>
<evidence type="ECO:0000256" key="1">
    <source>
        <dbReference type="ARBA" id="ARBA00004167"/>
    </source>
</evidence>
<reference evidence="8 9" key="1">
    <citation type="submission" date="2020-08" db="EMBL/GenBank/DDBJ databases">
        <title>Genomic Encyclopedia of Type Strains, Phase IV (KMG-IV): sequencing the most valuable type-strain genomes for metagenomic binning, comparative biology and taxonomic classification.</title>
        <authorList>
            <person name="Goeker M."/>
        </authorList>
    </citation>
    <scope>NUCLEOTIDE SEQUENCE [LARGE SCALE GENOMIC DNA]</scope>
    <source>
        <strain evidence="8 9">DSM 15743</strain>
    </source>
</reference>
<dbReference type="AlphaFoldDB" id="A0A7W6ICE8"/>
<comment type="caution">
    <text evidence="8">The sequence shown here is derived from an EMBL/GenBank/DDBJ whole genome shotgun (WGS) entry which is preliminary data.</text>
</comment>
<name>A0A7W6ICE8_9HYPH</name>
<evidence type="ECO:0000256" key="7">
    <source>
        <dbReference type="SAM" id="SignalP"/>
    </source>
</evidence>
<evidence type="ECO:0000256" key="4">
    <source>
        <dbReference type="ARBA" id="ARBA00022475"/>
    </source>
</evidence>
<organism evidence="8 9">
    <name type="scientific">Microvirga flocculans</name>
    <dbReference type="NCBI Taxonomy" id="217168"/>
    <lineage>
        <taxon>Bacteria</taxon>
        <taxon>Pseudomonadati</taxon>
        <taxon>Pseudomonadota</taxon>
        <taxon>Alphaproteobacteria</taxon>
        <taxon>Hyphomicrobiales</taxon>
        <taxon>Methylobacteriaceae</taxon>
        <taxon>Microvirga</taxon>
    </lineage>
</organism>
<keyword evidence="4" id="KW-1003">Cell membrane</keyword>
<feature type="chain" id="PRO_5031129941" description="Lectin-like protein BA14k" evidence="7">
    <location>
        <begin position="29"/>
        <end position="146"/>
    </location>
</feature>
<dbReference type="Pfam" id="PF07886">
    <property type="entry name" value="BA14K"/>
    <property type="match status" value="1"/>
</dbReference>
<protein>
    <recommendedName>
        <fullName evidence="3">Lectin-like protein BA14k</fullName>
    </recommendedName>
</protein>
<dbReference type="RefSeq" id="WP_084020657.1">
    <property type="nucleotide sequence ID" value="NZ_JACIDC010000001.1"/>
</dbReference>
<keyword evidence="5" id="KW-0430">Lectin</keyword>
<comment type="function">
    <text evidence="6">Has immunoglobulin-binding and hemagglutination properties, and can bind to mannose. Essential for virulence. May be involved in LPS biosynthesis or polysaccharide transport.</text>
</comment>
<keyword evidence="7" id="KW-0732">Signal</keyword>
<evidence type="ECO:0000256" key="2">
    <source>
        <dbReference type="ARBA" id="ARBA00010270"/>
    </source>
</evidence>
<comment type="similarity">
    <text evidence="2">Belongs to the BA14k family.</text>
</comment>
<accession>A0A7W6ICE8</accession>
<keyword evidence="9" id="KW-1185">Reference proteome</keyword>
<evidence type="ECO:0000313" key="8">
    <source>
        <dbReference type="EMBL" id="MBB4038888.1"/>
    </source>
</evidence>
<keyword evidence="4" id="KW-0472">Membrane</keyword>
<evidence type="ECO:0000313" key="9">
    <source>
        <dbReference type="Proteomes" id="UP000519439"/>
    </source>
</evidence>
<dbReference type="GO" id="GO:0016020">
    <property type="term" value="C:membrane"/>
    <property type="evidence" value="ECO:0007669"/>
    <property type="project" value="UniProtKB-SubCell"/>
</dbReference>
<gene>
    <name evidence="8" type="ORF">GGR34_000517</name>
</gene>
<dbReference type="InterPro" id="IPR012413">
    <property type="entry name" value="BA14K"/>
</dbReference>
<feature type="signal peptide" evidence="7">
    <location>
        <begin position="1"/>
        <end position="28"/>
    </location>
</feature>
<evidence type="ECO:0000256" key="5">
    <source>
        <dbReference type="ARBA" id="ARBA00022734"/>
    </source>
</evidence>
<comment type="subcellular location">
    <subcellularLocation>
        <location evidence="1">Membrane</location>
        <topology evidence="1">Single-pass membrane protein</topology>
    </subcellularLocation>
</comment>
<dbReference type="Proteomes" id="UP000519439">
    <property type="component" value="Unassembled WGS sequence"/>
</dbReference>
<evidence type="ECO:0000256" key="3">
    <source>
        <dbReference type="ARBA" id="ARBA00020552"/>
    </source>
</evidence>
<dbReference type="GO" id="GO:0030246">
    <property type="term" value="F:carbohydrate binding"/>
    <property type="evidence" value="ECO:0007669"/>
    <property type="project" value="UniProtKB-KW"/>
</dbReference>
<sequence length="146" mass="15823">MQKAFMALVTAATIGSAALAAAPAQAQAAPVDALVTAIRNGDVKADYVQHRRYYYRGGPRYVERRYYGPRRYGYYGNRYYYRRDRGNALAAGAIGLATGAIIGGAIAQSQAAPAYSGNAYCAQRYRSYDPASGTYLGYDGLRHPCP</sequence>